<protein>
    <submittedName>
        <fullName evidence="3">Nitrous oxide reductase family maturation protein NosD</fullName>
    </submittedName>
</protein>
<feature type="signal peptide" evidence="1">
    <location>
        <begin position="1"/>
        <end position="33"/>
    </location>
</feature>
<dbReference type="EMBL" id="CP015136">
    <property type="protein sequence ID" value="AMY12052.1"/>
    <property type="molecule type" value="Genomic_DNA"/>
</dbReference>
<feature type="domain" description="Right handed beta helix" evidence="2">
    <location>
        <begin position="100"/>
        <end position="246"/>
    </location>
</feature>
<feature type="chain" id="PRO_5007511953" evidence="1">
    <location>
        <begin position="34"/>
        <end position="380"/>
    </location>
</feature>
<dbReference type="InterPro" id="IPR039448">
    <property type="entry name" value="Beta_helix"/>
</dbReference>
<accession>A0A143PTY3</accession>
<organism evidence="3 4">
    <name type="scientific">Luteitalea pratensis</name>
    <dbReference type="NCBI Taxonomy" id="1855912"/>
    <lineage>
        <taxon>Bacteria</taxon>
        <taxon>Pseudomonadati</taxon>
        <taxon>Acidobacteriota</taxon>
        <taxon>Vicinamibacteria</taxon>
        <taxon>Vicinamibacterales</taxon>
        <taxon>Vicinamibacteraceae</taxon>
        <taxon>Luteitalea</taxon>
    </lineage>
</organism>
<dbReference type="InterPro" id="IPR012334">
    <property type="entry name" value="Pectin_lyas_fold"/>
</dbReference>
<keyword evidence="4" id="KW-1185">Reference proteome</keyword>
<evidence type="ECO:0000259" key="2">
    <source>
        <dbReference type="Pfam" id="PF13229"/>
    </source>
</evidence>
<name>A0A143PTY3_LUTPR</name>
<dbReference type="KEGG" id="abac:LuPra_05324"/>
<dbReference type="STRING" id="1855912.LuPra_05324"/>
<proteinExistence type="predicted"/>
<reference evidence="3 4" key="1">
    <citation type="journal article" date="2016" name="Genome Announc.">
        <title>First Complete Genome Sequence of a Subdivision 6 Acidobacterium Strain.</title>
        <authorList>
            <person name="Huang S."/>
            <person name="Vieira S."/>
            <person name="Bunk B."/>
            <person name="Riedel T."/>
            <person name="Sproer C."/>
            <person name="Overmann J."/>
        </authorList>
    </citation>
    <scope>NUCLEOTIDE SEQUENCE [LARGE SCALE GENOMIC DNA]</scope>
    <source>
        <strain evidence="4">DSM 100886 HEG_-6_39</strain>
    </source>
</reference>
<dbReference type="InterPro" id="IPR011050">
    <property type="entry name" value="Pectin_lyase_fold/virulence"/>
</dbReference>
<gene>
    <name evidence="3" type="ORF">LuPra_05324</name>
</gene>
<dbReference type="Proteomes" id="UP000076079">
    <property type="component" value="Chromosome"/>
</dbReference>
<evidence type="ECO:0000256" key="1">
    <source>
        <dbReference type="SAM" id="SignalP"/>
    </source>
</evidence>
<dbReference type="AlphaFoldDB" id="A0A143PTY3"/>
<dbReference type="Gene3D" id="2.160.20.10">
    <property type="entry name" value="Single-stranded right-handed beta-helix, Pectin lyase-like"/>
    <property type="match status" value="1"/>
</dbReference>
<evidence type="ECO:0000313" key="4">
    <source>
        <dbReference type="Proteomes" id="UP000076079"/>
    </source>
</evidence>
<dbReference type="SUPFAM" id="SSF51126">
    <property type="entry name" value="Pectin lyase-like"/>
    <property type="match status" value="1"/>
</dbReference>
<keyword evidence="1" id="KW-0732">Signal</keyword>
<evidence type="ECO:0000313" key="3">
    <source>
        <dbReference type="EMBL" id="AMY12052.1"/>
    </source>
</evidence>
<sequence precursor="true">MSTSERTIWHIARTVPTTFLGLAVFAAASPALAAIRNVDCAKGETITTALTDAVPGDTIRATGTCRERITITTDRLTLDGQDRTILDGGGGTPTELSGVVTIDGARGVTITGLTIQNGPGDGILAIHAATFAVKSTTLQGHGFMGIDVTDHSTAELADVTLQRNQQGIDVLNASLVILRGRIIIRDNRSHGADVNGGSVIEIRGAHVEVSNNDFGFAAADGRLVVYAFTASRGSTITASHNRGAAIGIGTSLFSIFGPITITAENNGFGLFCPAGGKLLDPFGRGTFVLRNNRIGMFFDAGCSALVNPAKLTVQNNGTGILADGASFLSFVTDPPNGSEITGNDTDVNLKFGTRATFQGITIGTIVCDKTVLTRGTTVCP</sequence>
<dbReference type="Pfam" id="PF13229">
    <property type="entry name" value="Beta_helix"/>
    <property type="match status" value="1"/>
</dbReference>
<reference evidence="4" key="2">
    <citation type="submission" date="2016-04" db="EMBL/GenBank/DDBJ databases">
        <title>First Complete Genome Sequence of a Subdivision 6 Acidobacterium.</title>
        <authorList>
            <person name="Huang S."/>
            <person name="Vieira S."/>
            <person name="Bunk B."/>
            <person name="Riedel T."/>
            <person name="Sproeer C."/>
            <person name="Overmann J."/>
        </authorList>
    </citation>
    <scope>NUCLEOTIDE SEQUENCE [LARGE SCALE GENOMIC DNA]</scope>
    <source>
        <strain evidence="4">DSM 100886 HEG_-6_39</strain>
    </source>
</reference>